<name>A0A918C7E6_9ACTN</name>
<comment type="caution">
    <text evidence="1">The sequence shown here is derived from an EMBL/GenBank/DDBJ whole genome shotgun (WGS) entry which is preliminary data.</text>
</comment>
<reference evidence="1" key="1">
    <citation type="journal article" date="2014" name="Int. J. Syst. Evol. Microbiol.">
        <title>Complete genome sequence of Corynebacterium casei LMG S-19264T (=DSM 44701T), isolated from a smear-ripened cheese.</title>
        <authorList>
            <consortium name="US DOE Joint Genome Institute (JGI-PGF)"/>
            <person name="Walter F."/>
            <person name="Albersmeier A."/>
            <person name="Kalinowski J."/>
            <person name="Ruckert C."/>
        </authorList>
    </citation>
    <scope>NUCLEOTIDE SEQUENCE</scope>
    <source>
        <strain evidence="1">JCM 4346</strain>
    </source>
</reference>
<evidence type="ECO:0000313" key="1">
    <source>
        <dbReference type="EMBL" id="GGR10448.1"/>
    </source>
</evidence>
<dbReference type="AlphaFoldDB" id="A0A918C7E6"/>
<accession>A0A918C7E6</accession>
<protein>
    <submittedName>
        <fullName evidence="1">Uncharacterized protein</fullName>
    </submittedName>
</protein>
<keyword evidence="2" id="KW-1185">Reference proteome</keyword>
<reference evidence="1" key="2">
    <citation type="submission" date="2020-09" db="EMBL/GenBank/DDBJ databases">
        <authorList>
            <person name="Sun Q."/>
            <person name="Ohkuma M."/>
        </authorList>
    </citation>
    <scope>NUCLEOTIDE SEQUENCE</scope>
    <source>
        <strain evidence="1">JCM 4346</strain>
    </source>
</reference>
<dbReference type="Proteomes" id="UP000658320">
    <property type="component" value="Unassembled WGS sequence"/>
</dbReference>
<proteinExistence type="predicted"/>
<sequence>MCFDRAFLDVQSPGDLRVAQCVPQEREYVPFSGREAVGQAYGAGVVARDPG</sequence>
<evidence type="ECO:0000313" key="2">
    <source>
        <dbReference type="Proteomes" id="UP000658320"/>
    </source>
</evidence>
<dbReference type="EMBL" id="BMSX01000005">
    <property type="protein sequence ID" value="GGR10448.1"/>
    <property type="molecule type" value="Genomic_DNA"/>
</dbReference>
<gene>
    <name evidence="1" type="ORF">GCM10010251_27970</name>
</gene>
<organism evidence="1 2">
    <name type="scientific">Streptomyces aurantiogriseus</name>
    <dbReference type="NCBI Taxonomy" id="66870"/>
    <lineage>
        <taxon>Bacteria</taxon>
        <taxon>Bacillati</taxon>
        <taxon>Actinomycetota</taxon>
        <taxon>Actinomycetes</taxon>
        <taxon>Kitasatosporales</taxon>
        <taxon>Streptomycetaceae</taxon>
        <taxon>Streptomyces</taxon>
    </lineage>
</organism>